<protein>
    <submittedName>
        <fullName evidence="1">Uncharacterized protein</fullName>
    </submittedName>
</protein>
<accession>A0A6C0BRC6</accession>
<dbReference type="EMBL" id="MN739213">
    <property type="protein sequence ID" value="QHS93948.1"/>
    <property type="molecule type" value="Genomic_DNA"/>
</dbReference>
<proteinExistence type="predicted"/>
<evidence type="ECO:0000313" key="1">
    <source>
        <dbReference type="EMBL" id="QHS93948.1"/>
    </source>
</evidence>
<sequence length="114" mass="12401">METYQYYSDHILTTVNATPQVIATTQYTDRKFITIKAHLSLIGTTVVGTYCIRGVFTCSGGTLTQHGTIEKTSLGNTGATDVNLSVSENSLLYNVTGIDSESVDWKIVIGSCWL</sequence>
<organism evidence="1">
    <name type="scientific">viral metagenome</name>
    <dbReference type="NCBI Taxonomy" id="1070528"/>
    <lineage>
        <taxon>unclassified sequences</taxon>
        <taxon>metagenomes</taxon>
        <taxon>organismal metagenomes</taxon>
    </lineage>
</organism>
<reference evidence="1" key="1">
    <citation type="journal article" date="2020" name="Nature">
        <title>Giant virus diversity and host interactions through global metagenomics.</title>
        <authorList>
            <person name="Schulz F."/>
            <person name="Roux S."/>
            <person name="Paez-Espino D."/>
            <person name="Jungbluth S."/>
            <person name="Walsh D.A."/>
            <person name="Denef V.J."/>
            <person name="McMahon K.D."/>
            <person name="Konstantinidis K.T."/>
            <person name="Eloe-Fadrosh E.A."/>
            <person name="Kyrpides N.C."/>
            <person name="Woyke T."/>
        </authorList>
    </citation>
    <scope>NUCLEOTIDE SEQUENCE</scope>
    <source>
        <strain evidence="1">GVMAG-M-3300018080-19</strain>
    </source>
</reference>
<dbReference type="AlphaFoldDB" id="A0A6C0BRC6"/>
<name>A0A6C0BRC6_9ZZZZ</name>